<accession>A0A4Q2V3Z5</accession>
<comment type="caution">
    <text evidence="1">The sequence shown here is derived from an EMBL/GenBank/DDBJ whole genome shotgun (WGS) entry which is preliminary data.</text>
</comment>
<dbReference type="AlphaFoldDB" id="A0A4Q2V3Z5"/>
<sequence>MWGALLPVERKPYRSAAIDGVSDMSMCCVSHSLTRILTTRDNAGSHFPAQLAIVAFA</sequence>
<evidence type="ECO:0000313" key="2">
    <source>
        <dbReference type="Proteomes" id="UP000290540"/>
    </source>
</evidence>
<reference evidence="1 2" key="1">
    <citation type="submission" date="2016-12" db="EMBL/GenBank/DDBJ databases">
        <title>Draft genome sequence of Fusarium oxysporum causing rot on Narcissus.</title>
        <authorList>
            <person name="Armitage A.D."/>
            <person name="Taylor A."/>
            <person name="Clarkson J.P."/>
            <person name="Harrison R.J."/>
            <person name="Jackson A.C."/>
        </authorList>
    </citation>
    <scope>NUCLEOTIDE SEQUENCE [LARGE SCALE GENOMIC DNA]</scope>
    <source>
        <strain evidence="1 2">N139</strain>
    </source>
</reference>
<dbReference type="Proteomes" id="UP000290540">
    <property type="component" value="Unassembled WGS sequence"/>
</dbReference>
<name>A0A4Q2V3Z5_FUSOX</name>
<dbReference type="EMBL" id="MQTW01001070">
    <property type="protein sequence ID" value="RYC78557.1"/>
    <property type="molecule type" value="Genomic_DNA"/>
</dbReference>
<proteinExistence type="predicted"/>
<protein>
    <submittedName>
        <fullName evidence="1">Uncharacterized protein</fullName>
    </submittedName>
</protein>
<gene>
    <name evidence="1" type="ORF">BFJ63_vAg18571</name>
</gene>
<evidence type="ECO:0000313" key="1">
    <source>
        <dbReference type="EMBL" id="RYC78557.1"/>
    </source>
</evidence>
<organism evidence="1 2">
    <name type="scientific">Fusarium oxysporum f. sp. narcissi</name>
    <dbReference type="NCBI Taxonomy" id="451672"/>
    <lineage>
        <taxon>Eukaryota</taxon>
        <taxon>Fungi</taxon>
        <taxon>Dikarya</taxon>
        <taxon>Ascomycota</taxon>
        <taxon>Pezizomycotina</taxon>
        <taxon>Sordariomycetes</taxon>
        <taxon>Hypocreomycetidae</taxon>
        <taxon>Hypocreales</taxon>
        <taxon>Nectriaceae</taxon>
        <taxon>Fusarium</taxon>
        <taxon>Fusarium oxysporum species complex</taxon>
    </lineage>
</organism>